<dbReference type="InterPro" id="IPR003593">
    <property type="entry name" value="AAA+_ATPase"/>
</dbReference>
<dbReference type="Pfam" id="PF12911">
    <property type="entry name" value="OppC_N"/>
    <property type="match status" value="1"/>
</dbReference>
<evidence type="ECO:0000256" key="4">
    <source>
        <dbReference type="ARBA" id="ARBA00022448"/>
    </source>
</evidence>
<evidence type="ECO:0000256" key="8">
    <source>
        <dbReference type="ARBA" id="ARBA00022840"/>
    </source>
</evidence>
<dbReference type="InterPro" id="IPR050388">
    <property type="entry name" value="ABC_Ni/Peptide_Import"/>
</dbReference>
<evidence type="ECO:0000256" key="9">
    <source>
        <dbReference type="ARBA" id="ARBA00022989"/>
    </source>
</evidence>
<dbReference type="PROSITE" id="PS50928">
    <property type="entry name" value="ABC_TM1"/>
    <property type="match status" value="1"/>
</dbReference>
<dbReference type="SUPFAM" id="SSF161098">
    <property type="entry name" value="MetI-like"/>
    <property type="match status" value="1"/>
</dbReference>
<dbReference type="Proteomes" id="UP001157034">
    <property type="component" value="Unassembled WGS sequence"/>
</dbReference>
<evidence type="ECO:0000256" key="3">
    <source>
        <dbReference type="ARBA" id="ARBA00005417"/>
    </source>
</evidence>
<keyword evidence="8 14" id="KW-0067">ATP-binding</keyword>
<name>A0ABQ6K2H4_9MICO</name>
<dbReference type="InterPro" id="IPR027417">
    <property type="entry name" value="P-loop_NTPase"/>
</dbReference>
<feature type="transmembrane region" description="Helical" evidence="11">
    <location>
        <begin position="96"/>
        <end position="119"/>
    </location>
</feature>
<dbReference type="SMART" id="SM00382">
    <property type="entry name" value="AAA"/>
    <property type="match status" value="1"/>
</dbReference>
<keyword evidence="4 11" id="KW-0813">Transport</keyword>
<comment type="similarity">
    <text evidence="3">Belongs to the ABC transporter superfamily.</text>
</comment>
<feature type="transmembrane region" description="Helical" evidence="11">
    <location>
        <begin position="131"/>
        <end position="152"/>
    </location>
</feature>
<keyword evidence="9 11" id="KW-1133">Transmembrane helix</keyword>
<dbReference type="InterPro" id="IPR000515">
    <property type="entry name" value="MetI-like"/>
</dbReference>
<dbReference type="InterPro" id="IPR003439">
    <property type="entry name" value="ABC_transporter-like_ATP-bd"/>
</dbReference>
<feature type="transmembrane region" description="Helical" evidence="11">
    <location>
        <begin position="158"/>
        <end position="175"/>
    </location>
</feature>
<dbReference type="PANTHER" id="PTHR43297">
    <property type="entry name" value="OLIGOPEPTIDE TRANSPORT ATP-BINDING PROTEIN APPD"/>
    <property type="match status" value="1"/>
</dbReference>
<feature type="domain" description="ABC transmembrane type-1" evidence="13">
    <location>
        <begin position="93"/>
        <end position="285"/>
    </location>
</feature>
<feature type="transmembrane region" description="Helical" evidence="11">
    <location>
        <begin position="214"/>
        <end position="237"/>
    </location>
</feature>
<dbReference type="Pfam" id="PF00528">
    <property type="entry name" value="BPD_transp_1"/>
    <property type="match status" value="1"/>
</dbReference>
<reference evidence="15" key="1">
    <citation type="journal article" date="2019" name="Int. J. Syst. Evol. Microbiol.">
        <title>The Global Catalogue of Microorganisms (GCM) 10K type strain sequencing project: providing services to taxonomists for standard genome sequencing and annotation.</title>
        <authorList>
            <consortium name="The Broad Institute Genomics Platform"/>
            <consortium name="The Broad Institute Genome Sequencing Center for Infectious Disease"/>
            <person name="Wu L."/>
            <person name="Ma J."/>
        </authorList>
    </citation>
    <scope>NUCLEOTIDE SEQUENCE [LARGE SCALE GENOMIC DNA]</scope>
    <source>
        <strain evidence="15">NBRC 108894</strain>
    </source>
</reference>
<keyword evidence="10 11" id="KW-0472">Membrane</keyword>
<evidence type="ECO:0000256" key="6">
    <source>
        <dbReference type="ARBA" id="ARBA00022692"/>
    </source>
</evidence>
<dbReference type="CDD" id="cd06261">
    <property type="entry name" value="TM_PBP2"/>
    <property type="match status" value="1"/>
</dbReference>
<dbReference type="InterPro" id="IPR017871">
    <property type="entry name" value="ABC_transporter-like_CS"/>
</dbReference>
<dbReference type="EMBL" id="BSVB01000001">
    <property type="protein sequence ID" value="GMA94827.1"/>
    <property type="molecule type" value="Genomic_DNA"/>
</dbReference>
<feature type="transmembrane region" description="Helical" evidence="11">
    <location>
        <begin position="32"/>
        <end position="52"/>
    </location>
</feature>
<evidence type="ECO:0000256" key="1">
    <source>
        <dbReference type="ARBA" id="ARBA00004141"/>
    </source>
</evidence>
<keyword evidence="7" id="KW-0547">Nucleotide-binding</keyword>
<evidence type="ECO:0000259" key="12">
    <source>
        <dbReference type="PROSITE" id="PS50893"/>
    </source>
</evidence>
<accession>A0ABQ6K2H4</accession>
<evidence type="ECO:0000259" key="13">
    <source>
        <dbReference type="PROSITE" id="PS50928"/>
    </source>
</evidence>
<dbReference type="Gene3D" id="1.10.3720.10">
    <property type="entry name" value="MetI-like"/>
    <property type="match status" value="1"/>
</dbReference>
<dbReference type="PROSITE" id="PS50893">
    <property type="entry name" value="ABC_TRANSPORTER_2"/>
    <property type="match status" value="1"/>
</dbReference>
<comment type="subcellular location">
    <subcellularLocation>
        <location evidence="11">Cell membrane</location>
        <topology evidence="11">Multi-pass membrane protein</topology>
    </subcellularLocation>
    <subcellularLocation>
        <location evidence="2">Cell membrane</location>
        <topology evidence="2">Peripheral membrane protein</topology>
    </subcellularLocation>
    <subcellularLocation>
        <location evidence="1">Membrane</location>
        <topology evidence="1">Multi-pass membrane protein</topology>
    </subcellularLocation>
</comment>
<keyword evidence="6 11" id="KW-0812">Transmembrane</keyword>
<evidence type="ECO:0000313" key="14">
    <source>
        <dbReference type="EMBL" id="GMA94827.1"/>
    </source>
</evidence>
<dbReference type="SUPFAM" id="SSF52540">
    <property type="entry name" value="P-loop containing nucleoside triphosphate hydrolases"/>
    <property type="match status" value="1"/>
</dbReference>
<dbReference type="InterPro" id="IPR025966">
    <property type="entry name" value="OppC_N"/>
</dbReference>
<dbReference type="InterPro" id="IPR035906">
    <property type="entry name" value="MetI-like_sf"/>
</dbReference>
<evidence type="ECO:0000256" key="10">
    <source>
        <dbReference type="ARBA" id="ARBA00023136"/>
    </source>
</evidence>
<evidence type="ECO:0000313" key="15">
    <source>
        <dbReference type="Proteomes" id="UP001157034"/>
    </source>
</evidence>
<dbReference type="Pfam" id="PF00005">
    <property type="entry name" value="ABC_tran"/>
    <property type="match status" value="1"/>
</dbReference>
<evidence type="ECO:0000256" key="11">
    <source>
        <dbReference type="RuleBase" id="RU363032"/>
    </source>
</evidence>
<dbReference type="Gene3D" id="3.40.50.300">
    <property type="entry name" value="P-loop containing nucleotide triphosphate hydrolases"/>
    <property type="match status" value="1"/>
</dbReference>
<keyword evidence="5" id="KW-1003">Cell membrane</keyword>
<feature type="transmembrane region" description="Helical" evidence="11">
    <location>
        <begin position="263"/>
        <end position="284"/>
    </location>
</feature>
<evidence type="ECO:0000256" key="7">
    <source>
        <dbReference type="ARBA" id="ARBA00022741"/>
    </source>
</evidence>
<gene>
    <name evidence="14" type="ORF">GCM10025881_16510</name>
</gene>
<comment type="similarity">
    <text evidence="11">Belongs to the binding-protein-dependent transport system permease family.</text>
</comment>
<proteinExistence type="inferred from homology"/>
<evidence type="ECO:0000256" key="5">
    <source>
        <dbReference type="ARBA" id="ARBA00022475"/>
    </source>
</evidence>
<organism evidence="14 15">
    <name type="scientific">Pseudolysinimonas kribbensis</name>
    <dbReference type="NCBI Taxonomy" id="433641"/>
    <lineage>
        <taxon>Bacteria</taxon>
        <taxon>Bacillati</taxon>
        <taxon>Actinomycetota</taxon>
        <taxon>Actinomycetes</taxon>
        <taxon>Micrococcales</taxon>
        <taxon>Microbacteriaceae</taxon>
        <taxon>Pseudolysinimonas</taxon>
    </lineage>
</organism>
<dbReference type="CDD" id="cd03257">
    <property type="entry name" value="ABC_NikE_OppD_transporters"/>
    <property type="match status" value="1"/>
</dbReference>
<dbReference type="GO" id="GO:0005524">
    <property type="term" value="F:ATP binding"/>
    <property type="evidence" value="ECO:0007669"/>
    <property type="project" value="UniProtKB-KW"/>
</dbReference>
<sequence>MSTTLIPEPDDAQISVVPRRSVWRHLRRDPQAVATAIILIVLFLAGLLSPLISPHDPNAASLDAINLPTGTPGYLLGGDESGRDILSRLLYSFQTATVSALIGASVALAIGVIAGLVGGYFGTAVRSSTEWLFNLIMTFPGLITLIVLLPLTHGDYRWTMLVLGVLMSPGTYRIVRNLVLGVKKELYIDAAKVSGLGDVRILARHVLFAVRGPIIVNTAFLMGSAIAAQSGLAFLGVGAKDVPSFGLMIYSGFNNIYASPLQFVWPCISLGIFTGCLVLFGNSLRDAFSGPRIKRQKPAQGLRLVTSAIPTSVVTATVERDDEPMLAIEDLGISFPGTTGAREVVKGVSLTVDQGEVVGLVGESGSGKTQTAFAVLGVLAPEARVTRGSVRLEGRELVGLSESALRSLRGRVVSYIPQEPMSNLDPSFTVGSQLTERVRHTLRVSRRAARQTVLDLLARVEIPDPPRVFRSYPHQISGGMAQRVLIAGAVACRPRLLIADEPTTALDVTVQAEILDLLRDLQKEFGMAILLVTHNFGVVADICDRIAVMRGGEIVETGVTREVFRAPRHAYTRGLLDAILDEGAPAGGDASTVGAGR</sequence>
<keyword evidence="15" id="KW-1185">Reference proteome</keyword>
<evidence type="ECO:0000256" key="2">
    <source>
        <dbReference type="ARBA" id="ARBA00004202"/>
    </source>
</evidence>
<dbReference type="PROSITE" id="PS00211">
    <property type="entry name" value="ABC_TRANSPORTER_1"/>
    <property type="match status" value="1"/>
</dbReference>
<comment type="caution">
    <text evidence="14">The sequence shown here is derived from an EMBL/GenBank/DDBJ whole genome shotgun (WGS) entry which is preliminary data.</text>
</comment>
<feature type="domain" description="ABC transporter" evidence="12">
    <location>
        <begin position="326"/>
        <end position="576"/>
    </location>
</feature>
<dbReference type="PANTHER" id="PTHR43297:SF2">
    <property type="entry name" value="DIPEPTIDE TRANSPORT ATP-BINDING PROTEIN DPPD"/>
    <property type="match status" value="1"/>
</dbReference>
<dbReference type="RefSeq" id="WP_284253707.1">
    <property type="nucleotide sequence ID" value="NZ_BAAAQO010000002.1"/>
</dbReference>
<protein>
    <submittedName>
        <fullName evidence="14">Dipeptide/oligopeptide/nickel ABC transporter ATP-binding protein</fullName>
    </submittedName>
</protein>